<evidence type="ECO:0000259" key="1">
    <source>
        <dbReference type="Pfam" id="PF04149"/>
    </source>
</evidence>
<feature type="domain" description="DUF397" evidence="1">
    <location>
        <begin position="3"/>
        <end position="54"/>
    </location>
</feature>
<organism evidence="2 3">
    <name type="scientific">Streptomyces plumbiresistens</name>
    <dbReference type="NCBI Taxonomy" id="511811"/>
    <lineage>
        <taxon>Bacteria</taxon>
        <taxon>Bacillati</taxon>
        <taxon>Actinomycetota</taxon>
        <taxon>Actinomycetes</taxon>
        <taxon>Kitasatosporales</taxon>
        <taxon>Streptomycetaceae</taxon>
        <taxon>Streptomyces</taxon>
    </lineage>
</organism>
<gene>
    <name evidence="2" type="ORF">GCM10022232_25530</name>
</gene>
<protein>
    <recommendedName>
        <fullName evidence="1">DUF397 domain-containing protein</fullName>
    </recommendedName>
</protein>
<proteinExistence type="predicted"/>
<reference evidence="3" key="1">
    <citation type="journal article" date="2019" name="Int. J. Syst. Evol. Microbiol.">
        <title>The Global Catalogue of Microorganisms (GCM) 10K type strain sequencing project: providing services to taxonomists for standard genome sequencing and annotation.</title>
        <authorList>
            <consortium name="The Broad Institute Genomics Platform"/>
            <consortium name="The Broad Institute Genome Sequencing Center for Infectious Disease"/>
            <person name="Wu L."/>
            <person name="Ma J."/>
        </authorList>
    </citation>
    <scope>NUCLEOTIDE SEQUENCE [LARGE SCALE GENOMIC DNA]</scope>
    <source>
        <strain evidence="3">JCM 16924</strain>
    </source>
</reference>
<name>A0ABP7QZG4_9ACTN</name>
<accession>A0ABP7QZG4</accession>
<evidence type="ECO:0000313" key="2">
    <source>
        <dbReference type="EMBL" id="GAA3990376.1"/>
    </source>
</evidence>
<comment type="caution">
    <text evidence="2">The sequence shown here is derived from an EMBL/GenBank/DDBJ whole genome shotgun (WGS) entry which is preliminary data.</text>
</comment>
<dbReference type="Proteomes" id="UP001500456">
    <property type="component" value="Unassembled WGS sequence"/>
</dbReference>
<dbReference type="Pfam" id="PF04149">
    <property type="entry name" value="DUF397"/>
    <property type="match status" value="1"/>
</dbReference>
<dbReference type="EMBL" id="BAAAZX010000005">
    <property type="protein sequence ID" value="GAA3990376.1"/>
    <property type="molecule type" value="Genomic_DNA"/>
</dbReference>
<keyword evidence="3" id="KW-1185">Reference proteome</keyword>
<dbReference type="RefSeq" id="WP_345563244.1">
    <property type="nucleotide sequence ID" value="NZ_BAAAZX010000005.1"/>
</dbReference>
<dbReference type="InterPro" id="IPR007278">
    <property type="entry name" value="DUF397"/>
</dbReference>
<sequence>MIQWQKSTFSSGSDGANCVELAVHEERLLLRESDAPDRILQVTQDGLSALLRRLQADRS</sequence>
<evidence type="ECO:0000313" key="3">
    <source>
        <dbReference type="Proteomes" id="UP001500456"/>
    </source>
</evidence>